<reference evidence="6" key="1">
    <citation type="submission" date="2023-01" db="EMBL/GenBank/DDBJ databases">
        <title>Genome assembly of the deep-sea coral Lophelia pertusa.</title>
        <authorList>
            <person name="Herrera S."/>
            <person name="Cordes E."/>
        </authorList>
    </citation>
    <scope>NUCLEOTIDE SEQUENCE</scope>
    <source>
        <strain evidence="6">USNM1676648</strain>
        <tissue evidence="6">Polyp</tissue>
    </source>
</reference>
<dbReference type="Pfam" id="PF05383">
    <property type="entry name" value="La"/>
    <property type="match status" value="1"/>
</dbReference>
<dbReference type="InterPro" id="IPR036390">
    <property type="entry name" value="WH_DNA-bd_sf"/>
</dbReference>
<protein>
    <recommendedName>
        <fullName evidence="5">HTH La-type RNA-binding domain-containing protein</fullName>
    </recommendedName>
</protein>
<dbReference type="GO" id="GO:1990904">
    <property type="term" value="C:ribonucleoprotein complex"/>
    <property type="evidence" value="ECO:0007669"/>
    <property type="project" value="InterPro"/>
</dbReference>
<proteinExistence type="predicted"/>
<evidence type="ECO:0000256" key="1">
    <source>
        <dbReference type="ARBA" id="ARBA00004123"/>
    </source>
</evidence>
<sequence length="140" mass="16053">MAENDSTNGHTEAPSDLEKKIIRQIEFYFGDKNFSRDQFLRQKAEEDEGWVTFECLTTFNRLKALSTDSDVIVKALGKSDAGLVEVSEDNKKVRRVTSKPLPENTVEARQMLKAELFIVKGFQKTQALINWKNSLLIKER</sequence>
<evidence type="ECO:0000313" key="6">
    <source>
        <dbReference type="EMBL" id="KAJ7373057.1"/>
    </source>
</evidence>
<dbReference type="CDD" id="cd08028">
    <property type="entry name" value="LARP_3"/>
    <property type="match status" value="1"/>
</dbReference>
<dbReference type="PANTHER" id="PTHR22792">
    <property type="entry name" value="LUPUS LA PROTEIN-RELATED"/>
    <property type="match status" value="1"/>
</dbReference>
<dbReference type="AlphaFoldDB" id="A0A9W9Z0Y1"/>
<keyword evidence="7" id="KW-1185">Reference proteome</keyword>
<gene>
    <name evidence="6" type="ORF">OS493_014203</name>
</gene>
<organism evidence="6 7">
    <name type="scientific">Desmophyllum pertusum</name>
    <dbReference type="NCBI Taxonomy" id="174260"/>
    <lineage>
        <taxon>Eukaryota</taxon>
        <taxon>Metazoa</taxon>
        <taxon>Cnidaria</taxon>
        <taxon>Anthozoa</taxon>
        <taxon>Hexacorallia</taxon>
        <taxon>Scleractinia</taxon>
        <taxon>Caryophylliina</taxon>
        <taxon>Caryophylliidae</taxon>
        <taxon>Desmophyllum</taxon>
    </lineage>
</organism>
<dbReference type="GO" id="GO:0045727">
    <property type="term" value="P:positive regulation of translation"/>
    <property type="evidence" value="ECO:0007669"/>
    <property type="project" value="TreeGrafter"/>
</dbReference>
<evidence type="ECO:0000313" key="7">
    <source>
        <dbReference type="Proteomes" id="UP001163046"/>
    </source>
</evidence>
<dbReference type="GO" id="GO:0005634">
    <property type="term" value="C:nucleus"/>
    <property type="evidence" value="ECO:0007669"/>
    <property type="project" value="UniProtKB-SubCell"/>
</dbReference>
<accession>A0A9W9Z0Y1</accession>
<keyword evidence="2 4" id="KW-0694">RNA-binding</keyword>
<dbReference type="InterPro" id="IPR036388">
    <property type="entry name" value="WH-like_DNA-bd_sf"/>
</dbReference>
<comment type="caution">
    <text evidence="6">The sequence shown here is derived from an EMBL/GenBank/DDBJ whole genome shotgun (WGS) entry which is preliminary data.</text>
</comment>
<feature type="domain" description="HTH La-type RNA-binding" evidence="5">
    <location>
        <begin position="11"/>
        <end position="103"/>
    </location>
</feature>
<dbReference type="EMBL" id="MU826832">
    <property type="protein sequence ID" value="KAJ7373057.1"/>
    <property type="molecule type" value="Genomic_DNA"/>
</dbReference>
<dbReference type="GO" id="GO:0008033">
    <property type="term" value="P:tRNA processing"/>
    <property type="evidence" value="ECO:0007669"/>
    <property type="project" value="TreeGrafter"/>
</dbReference>
<dbReference type="Gene3D" id="1.10.10.10">
    <property type="entry name" value="Winged helix-like DNA-binding domain superfamily/Winged helix DNA-binding domain"/>
    <property type="match status" value="1"/>
</dbReference>
<dbReference type="SMART" id="SM00715">
    <property type="entry name" value="LA"/>
    <property type="match status" value="1"/>
</dbReference>
<evidence type="ECO:0000256" key="3">
    <source>
        <dbReference type="ARBA" id="ARBA00023242"/>
    </source>
</evidence>
<dbReference type="GO" id="GO:0005829">
    <property type="term" value="C:cytosol"/>
    <property type="evidence" value="ECO:0007669"/>
    <property type="project" value="TreeGrafter"/>
</dbReference>
<comment type="subcellular location">
    <subcellularLocation>
        <location evidence="1">Nucleus</location>
    </subcellularLocation>
</comment>
<dbReference type="OrthoDB" id="439993at2759"/>
<dbReference type="Proteomes" id="UP001163046">
    <property type="component" value="Unassembled WGS sequence"/>
</dbReference>
<dbReference type="InterPro" id="IPR002344">
    <property type="entry name" value="Lupus_La"/>
</dbReference>
<name>A0A9W9Z0Y1_9CNID</name>
<dbReference type="InterPro" id="IPR006630">
    <property type="entry name" value="La_HTH"/>
</dbReference>
<dbReference type="GO" id="GO:0010494">
    <property type="term" value="C:cytoplasmic stress granule"/>
    <property type="evidence" value="ECO:0007669"/>
    <property type="project" value="TreeGrafter"/>
</dbReference>
<evidence type="ECO:0000259" key="5">
    <source>
        <dbReference type="PROSITE" id="PS50961"/>
    </source>
</evidence>
<dbReference type="PANTHER" id="PTHR22792:SF166">
    <property type="entry name" value="LUPUS LA PROTEIN HOMOLOG"/>
    <property type="match status" value="1"/>
</dbReference>
<dbReference type="GO" id="GO:0003729">
    <property type="term" value="F:mRNA binding"/>
    <property type="evidence" value="ECO:0007669"/>
    <property type="project" value="TreeGrafter"/>
</dbReference>
<dbReference type="PRINTS" id="PR00302">
    <property type="entry name" value="LUPUSLA"/>
</dbReference>
<dbReference type="SUPFAM" id="SSF46785">
    <property type="entry name" value="Winged helix' DNA-binding domain"/>
    <property type="match status" value="1"/>
</dbReference>
<evidence type="ECO:0000256" key="2">
    <source>
        <dbReference type="ARBA" id="ARBA00022884"/>
    </source>
</evidence>
<dbReference type="InterPro" id="IPR045180">
    <property type="entry name" value="La_dom_prot"/>
</dbReference>
<dbReference type="PROSITE" id="PS50961">
    <property type="entry name" value="HTH_LA"/>
    <property type="match status" value="1"/>
</dbReference>
<keyword evidence="3" id="KW-0539">Nucleus</keyword>
<evidence type="ECO:0000256" key="4">
    <source>
        <dbReference type="PROSITE-ProRule" id="PRU00332"/>
    </source>
</evidence>